<evidence type="ECO:0000313" key="6">
    <source>
        <dbReference type="Proteomes" id="UP001500340"/>
    </source>
</evidence>
<evidence type="ECO:0000313" key="5">
    <source>
        <dbReference type="EMBL" id="GAA0379312.1"/>
    </source>
</evidence>
<dbReference type="SUPFAM" id="SSF46785">
    <property type="entry name" value="Winged helix' DNA-binding domain"/>
    <property type="match status" value="1"/>
</dbReference>
<dbReference type="CDD" id="cd00090">
    <property type="entry name" value="HTH_ARSR"/>
    <property type="match status" value="1"/>
</dbReference>
<keyword evidence="3" id="KW-0804">Transcription</keyword>
<keyword evidence="6" id="KW-1185">Reference proteome</keyword>
<dbReference type="Gene3D" id="1.10.10.10">
    <property type="entry name" value="Winged helix-like DNA-binding domain superfamily/Winged helix DNA-binding domain"/>
    <property type="match status" value="1"/>
</dbReference>
<dbReference type="InterPro" id="IPR011991">
    <property type="entry name" value="ArsR-like_HTH"/>
</dbReference>
<dbReference type="InterPro" id="IPR036390">
    <property type="entry name" value="WH_DNA-bd_sf"/>
</dbReference>
<evidence type="ECO:0000256" key="1">
    <source>
        <dbReference type="ARBA" id="ARBA00023015"/>
    </source>
</evidence>
<evidence type="ECO:0000256" key="2">
    <source>
        <dbReference type="ARBA" id="ARBA00023125"/>
    </source>
</evidence>
<dbReference type="SMART" id="SM00418">
    <property type="entry name" value="HTH_ARSR"/>
    <property type="match status" value="1"/>
</dbReference>
<feature type="domain" description="HTH arsR-type" evidence="4">
    <location>
        <begin position="3"/>
        <end position="96"/>
    </location>
</feature>
<sequence length="96" mass="11019">MDNNFKAYNQAAEILKALAHPVRLCIIRGLMEKKQCNVSYMQECLDLPQSTVSQHLQKLRSAGIVEAERNGLEINYRIVDEKIRKLVTALFEEEQA</sequence>
<gene>
    <name evidence="5" type="ORF">GCM10008933_08100</name>
</gene>
<name>A0ABN0Y120_9BACL</name>
<dbReference type="InterPro" id="IPR051011">
    <property type="entry name" value="Metal_resp_trans_reg"/>
</dbReference>
<proteinExistence type="predicted"/>
<dbReference type="PRINTS" id="PR00778">
    <property type="entry name" value="HTHARSR"/>
</dbReference>
<organism evidence="5 6">
    <name type="scientific">Paenibacillus motobuensis</name>
    <dbReference type="NCBI Taxonomy" id="295324"/>
    <lineage>
        <taxon>Bacteria</taxon>
        <taxon>Bacillati</taxon>
        <taxon>Bacillota</taxon>
        <taxon>Bacilli</taxon>
        <taxon>Bacillales</taxon>
        <taxon>Paenibacillaceae</taxon>
        <taxon>Paenibacillus</taxon>
    </lineage>
</organism>
<comment type="caution">
    <text evidence="5">The sequence shown here is derived from an EMBL/GenBank/DDBJ whole genome shotgun (WGS) entry which is preliminary data.</text>
</comment>
<dbReference type="PANTHER" id="PTHR43132:SF2">
    <property type="entry name" value="ARSENICAL RESISTANCE OPERON REPRESSOR ARSR-RELATED"/>
    <property type="match status" value="1"/>
</dbReference>
<reference evidence="5 6" key="1">
    <citation type="journal article" date="2019" name="Int. J. Syst. Evol. Microbiol.">
        <title>The Global Catalogue of Microorganisms (GCM) 10K type strain sequencing project: providing services to taxonomists for standard genome sequencing and annotation.</title>
        <authorList>
            <consortium name="The Broad Institute Genomics Platform"/>
            <consortium name="The Broad Institute Genome Sequencing Center for Infectious Disease"/>
            <person name="Wu L."/>
            <person name="Ma J."/>
        </authorList>
    </citation>
    <scope>NUCLEOTIDE SEQUENCE [LARGE SCALE GENOMIC DNA]</scope>
    <source>
        <strain evidence="5 6">JCM 12774</strain>
    </source>
</reference>
<dbReference type="InterPro" id="IPR001845">
    <property type="entry name" value="HTH_ArsR_DNA-bd_dom"/>
</dbReference>
<dbReference type="EMBL" id="BAAACX010000006">
    <property type="protein sequence ID" value="GAA0379312.1"/>
    <property type="molecule type" value="Genomic_DNA"/>
</dbReference>
<dbReference type="PANTHER" id="PTHR43132">
    <property type="entry name" value="ARSENICAL RESISTANCE OPERON REPRESSOR ARSR-RELATED"/>
    <property type="match status" value="1"/>
</dbReference>
<dbReference type="PROSITE" id="PS50987">
    <property type="entry name" value="HTH_ARSR_2"/>
    <property type="match status" value="1"/>
</dbReference>
<keyword evidence="2" id="KW-0238">DNA-binding</keyword>
<accession>A0ABN0Y120</accession>
<dbReference type="Pfam" id="PF12840">
    <property type="entry name" value="HTH_20"/>
    <property type="match status" value="1"/>
</dbReference>
<evidence type="ECO:0000256" key="3">
    <source>
        <dbReference type="ARBA" id="ARBA00023163"/>
    </source>
</evidence>
<protein>
    <submittedName>
        <fullName evidence="5">Metalloregulator ArsR/SmtB family transcription factor</fullName>
    </submittedName>
</protein>
<keyword evidence="1" id="KW-0805">Transcription regulation</keyword>
<dbReference type="NCBIfam" id="NF033788">
    <property type="entry name" value="HTH_metalloreg"/>
    <property type="match status" value="1"/>
</dbReference>
<evidence type="ECO:0000259" key="4">
    <source>
        <dbReference type="PROSITE" id="PS50987"/>
    </source>
</evidence>
<dbReference type="Proteomes" id="UP001500340">
    <property type="component" value="Unassembled WGS sequence"/>
</dbReference>
<dbReference type="RefSeq" id="WP_343857807.1">
    <property type="nucleotide sequence ID" value="NZ_BAAACX010000006.1"/>
</dbReference>
<dbReference type="InterPro" id="IPR036388">
    <property type="entry name" value="WH-like_DNA-bd_sf"/>
</dbReference>